<proteinExistence type="predicted"/>
<gene>
    <name evidence="2" type="ORF">BU26DRAFT_604862</name>
</gene>
<dbReference type="OrthoDB" id="3747161at2759"/>
<evidence type="ECO:0000259" key="1">
    <source>
        <dbReference type="Pfam" id="PF20516"/>
    </source>
</evidence>
<dbReference type="Proteomes" id="UP000800094">
    <property type="component" value="Unassembled WGS sequence"/>
</dbReference>
<evidence type="ECO:0000313" key="3">
    <source>
        <dbReference type="Proteomes" id="UP000800094"/>
    </source>
</evidence>
<dbReference type="GeneID" id="54588877"/>
<feature type="domain" description="PD-(D/E)XK nuclease-like" evidence="1">
    <location>
        <begin position="16"/>
        <end position="243"/>
    </location>
</feature>
<evidence type="ECO:0000313" key="2">
    <source>
        <dbReference type="EMBL" id="KAF2248905.1"/>
    </source>
</evidence>
<protein>
    <recommendedName>
        <fullName evidence="1">PD-(D/E)XK nuclease-like domain-containing protein</fullName>
    </recommendedName>
</protein>
<dbReference type="EMBL" id="ML987195">
    <property type="protein sequence ID" value="KAF2248905.1"/>
    <property type="molecule type" value="Genomic_DNA"/>
</dbReference>
<keyword evidence="3" id="KW-1185">Reference proteome</keyword>
<organism evidence="2 3">
    <name type="scientific">Trematosphaeria pertusa</name>
    <dbReference type="NCBI Taxonomy" id="390896"/>
    <lineage>
        <taxon>Eukaryota</taxon>
        <taxon>Fungi</taxon>
        <taxon>Dikarya</taxon>
        <taxon>Ascomycota</taxon>
        <taxon>Pezizomycotina</taxon>
        <taxon>Dothideomycetes</taxon>
        <taxon>Pleosporomycetidae</taxon>
        <taxon>Pleosporales</taxon>
        <taxon>Massarineae</taxon>
        <taxon>Trematosphaeriaceae</taxon>
        <taxon>Trematosphaeria</taxon>
    </lineage>
</organism>
<dbReference type="Pfam" id="PF20516">
    <property type="entry name" value="PDDEXK_12"/>
    <property type="match status" value="1"/>
</dbReference>
<name>A0A6A6IE98_9PLEO</name>
<dbReference type="InterPro" id="IPR046797">
    <property type="entry name" value="PDDEXK_12"/>
</dbReference>
<sequence length="281" mass="31004">MAHGSTNRSWDVPAKDDVWEFQEIARIVGQSGRMGADDQSEAAWNSFVHSSILELAVEFTQDVRCENVTTARIGHKFKPLGIAAGSSASRKLLSKMVDFAIVIHPALHSKPQQSIDKALGGQPNDMQMINQSSAACLKSFPSGVHIETKKKDTASCGRIQLGVWISALYKRFFTLFGDDVQIPSISLLVAKGSRWEMMMACHTGEGATTIGPVDIGHTDDIEDCYALLAILRALVHWMDTTFRRWILDQLDRVNGDGKQGSKTRAYSIGFNDVFEDLEVES</sequence>
<dbReference type="RefSeq" id="XP_033683909.1">
    <property type="nucleotide sequence ID" value="XM_033835547.1"/>
</dbReference>
<accession>A0A6A6IE98</accession>
<reference evidence="2" key="1">
    <citation type="journal article" date="2020" name="Stud. Mycol.">
        <title>101 Dothideomycetes genomes: a test case for predicting lifestyles and emergence of pathogens.</title>
        <authorList>
            <person name="Haridas S."/>
            <person name="Albert R."/>
            <person name="Binder M."/>
            <person name="Bloem J."/>
            <person name="Labutti K."/>
            <person name="Salamov A."/>
            <person name="Andreopoulos B."/>
            <person name="Baker S."/>
            <person name="Barry K."/>
            <person name="Bills G."/>
            <person name="Bluhm B."/>
            <person name="Cannon C."/>
            <person name="Castanera R."/>
            <person name="Culley D."/>
            <person name="Daum C."/>
            <person name="Ezra D."/>
            <person name="Gonzalez J."/>
            <person name="Henrissat B."/>
            <person name="Kuo A."/>
            <person name="Liang C."/>
            <person name="Lipzen A."/>
            <person name="Lutzoni F."/>
            <person name="Magnuson J."/>
            <person name="Mondo S."/>
            <person name="Nolan M."/>
            <person name="Ohm R."/>
            <person name="Pangilinan J."/>
            <person name="Park H.-J."/>
            <person name="Ramirez L."/>
            <person name="Alfaro M."/>
            <person name="Sun H."/>
            <person name="Tritt A."/>
            <person name="Yoshinaga Y."/>
            <person name="Zwiers L.-H."/>
            <person name="Turgeon B."/>
            <person name="Goodwin S."/>
            <person name="Spatafora J."/>
            <person name="Crous P."/>
            <person name="Grigoriev I."/>
        </authorList>
    </citation>
    <scope>NUCLEOTIDE SEQUENCE</scope>
    <source>
        <strain evidence="2">CBS 122368</strain>
    </source>
</reference>
<dbReference type="AlphaFoldDB" id="A0A6A6IE98"/>